<feature type="transmembrane region" description="Helical" evidence="1">
    <location>
        <begin position="80"/>
        <end position="100"/>
    </location>
</feature>
<dbReference type="EMBL" id="QGDJ01000005">
    <property type="protein sequence ID" value="PWJ18057.1"/>
    <property type="molecule type" value="Genomic_DNA"/>
</dbReference>
<proteinExistence type="predicted"/>
<keyword evidence="4" id="KW-1185">Reference proteome</keyword>
<evidence type="ECO:0000313" key="4">
    <source>
        <dbReference type="Proteomes" id="UP000245839"/>
    </source>
</evidence>
<accession>A0A2Y9AQ31</accession>
<evidence type="ECO:0000313" key="2">
    <source>
        <dbReference type="EMBL" id="PWJ18057.1"/>
    </source>
</evidence>
<organism evidence="3 5">
    <name type="scientific">Jannaschia seohaensis</name>
    <dbReference type="NCBI Taxonomy" id="475081"/>
    <lineage>
        <taxon>Bacteria</taxon>
        <taxon>Pseudomonadati</taxon>
        <taxon>Pseudomonadota</taxon>
        <taxon>Alphaproteobacteria</taxon>
        <taxon>Rhodobacterales</taxon>
        <taxon>Roseobacteraceae</taxon>
        <taxon>Jannaschia</taxon>
    </lineage>
</organism>
<gene>
    <name evidence="2" type="ORF">BCF38_10544</name>
    <name evidence="3" type="ORF">SAMN05421539_10544</name>
</gene>
<name>A0A2Y9AQ31_9RHOB</name>
<evidence type="ECO:0000313" key="5">
    <source>
        <dbReference type="Proteomes" id="UP000251571"/>
    </source>
</evidence>
<dbReference type="Proteomes" id="UP000245839">
    <property type="component" value="Unassembled WGS sequence"/>
</dbReference>
<dbReference type="EMBL" id="UETC01000005">
    <property type="protein sequence ID" value="SSA46581.1"/>
    <property type="molecule type" value="Genomic_DNA"/>
</dbReference>
<keyword evidence="1" id="KW-0472">Membrane</keyword>
<reference evidence="3 5" key="1">
    <citation type="submission" date="2016-10" db="EMBL/GenBank/DDBJ databases">
        <authorList>
            <person name="Cai Z."/>
        </authorList>
    </citation>
    <scope>NUCLEOTIDE SEQUENCE [LARGE SCALE GENOMIC DNA]</scope>
    <source>
        <strain evidence="3 5">DSM 25227</strain>
    </source>
</reference>
<evidence type="ECO:0000313" key="3">
    <source>
        <dbReference type="EMBL" id="SSA46581.1"/>
    </source>
</evidence>
<keyword evidence="1" id="KW-1133">Transmembrane helix</keyword>
<dbReference type="AlphaFoldDB" id="A0A2Y9AQ31"/>
<evidence type="ECO:0000256" key="1">
    <source>
        <dbReference type="SAM" id="Phobius"/>
    </source>
</evidence>
<dbReference type="NCBIfam" id="TIGR03370">
    <property type="entry name" value="VPLPA-CTERM"/>
    <property type="match status" value="1"/>
</dbReference>
<dbReference type="InterPro" id="IPR022472">
    <property type="entry name" value="VPLPA-CTERM"/>
</dbReference>
<keyword evidence="1" id="KW-0812">Transmembrane</keyword>
<protein>
    <submittedName>
        <fullName evidence="2">Putative secreted protein</fullName>
    </submittedName>
    <submittedName>
        <fullName evidence="3">VPLPA-CTERM protein sorting domain-containing protein</fullName>
    </submittedName>
</protein>
<dbReference type="Proteomes" id="UP000251571">
    <property type="component" value="Unassembled WGS sequence"/>
</dbReference>
<sequence length="105" mass="10574">MNGLGIALSAGTYWIGLTPVFDWQNQIARLDTFTSAAQGPSDALLFGPTFGGPGGLVISGIIAASDANIRIDGSFADGVVPLPAGVFLLLGGLGALGMTARRRAA</sequence>
<reference evidence="2 4" key="2">
    <citation type="submission" date="2018-03" db="EMBL/GenBank/DDBJ databases">
        <title>Genomic Encyclopedia of Archaeal and Bacterial Type Strains, Phase II (KMG-II): from individual species to whole genera.</title>
        <authorList>
            <person name="Goeker M."/>
        </authorList>
    </citation>
    <scope>NUCLEOTIDE SEQUENCE [LARGE SCALE GENOMIC DNA]</scope>
    <source>
        <strain evidence="2 4">DSM 25227</strain>
    </source>
</reference>